<dbReference type="EMBL" id="JBHSXI010000008">
    <property type="protein sequence ID" value="MFC6888824.1"/>
    <property type="molecule type" value="Genomic_DNA"/>
</dbReference>
<dbReference type="RefSeq" id="WP_379766480.1">
    <property type="nucleotide sequence ID" value="NZ_JBHSXI010000008.1"/>
</dbReference>
<evidence type="ECO:0000256" key="1">
    <source>
        <dbReference type="SAM" id="MobiDB-lite"/>
    </source>
</evidence>
<organism evidence="2 3">
    <name type="scientific">Halorubrum trueperi</name>
    <dbReference type="NCBI Taxonomy" id="2004704"/>
    <lineage>
        <taxon>Archaea</taxon>
        <taxon>Methanobacteriati</taxon>
        <taxon>Methanobacteriota</taxon>
        <taxon>Stenosarchaea group</taxon>
        <taxon>Halobacteria</taxon>
        <taxon>Halobacteriales</taxon>
        <taxon>Haloferacaceae</taxon>
        <taxon>Halorubrum</taxon>
    </lineage>
</organism>
<dbReference type="AlphaFoldDB" id="A0ABD5UHA3"/>
<sequence length="41" mass="4545">MSENTNETAVEPRRRAERGAGDRNRVDGRDNADGRDDGGDR</sequence>
<feature type="region of interest" description="Disordered" evidence="1">
    <location>
        <begin position="1"/>
        <end position="41"/>
    </location>
</feature>
<protein>
    <submittedName>
        <fullName evidence="2">Uncharacterized protein</fullName>
    </submittedName>
</protein>
<keyword evidence="3" id="KW-1185">Reference proteome</keyword>
<reference evidence="2 3" key="1">
    <citation type="journal article" date="2019" name="Int. J. Syst. Evol. Microbiol.">
        <title>The Global Catalogue of Microorganisms (GCM) 10K type strain sequencing project: providing services to taxonomists for standard genome sequencing and annotation.</title>
        <authorList>
            <consortium name="The Broad Institute Genomics Platform"/>
            <consortium name="The Broad Institute Genome Sequencing Center for Infectious Disease"/>
            <person name="Wu L."/>
            <person name="Ma J."/>
        </authorList>
    </citation>
    <scope>NUCLEOTIDE SEQUENCE [LARGE SCALE GENOMIC DNA]</scope>
    <source>
        <strain evidence="2 3">Y73</strain>
    </source>
</reference>
<feature type="compositionally biased region" description="Basic and acidic residues" evidence="1">
    <location>
        <begin position="10"/>
        <end position="41"/>
    </location>
</feature>
<dbReference type="Proteomes" id="UP001596333">
    <property type="component" value="Unassembled WGS sequence"/>
</dbReference>
<evidence type="ECO:0000313" key="3">
    <source>
        <dbReference type="Proteomes" id="UP001596333"/>
    </source>
</evidence>
<evidence type="ECO:0000313" key="2">
    <source>
        <dbReference type="EMBL" id="MFC6888824.1"/>
    </source>
</evidence>
<name>A0ABD5UHA3_9EURY</name>
<comment type="caution">
    <text evidence="2">The sequence shown here is derived from an EMBL/GenBank/DDBJ whole genome shotgun (WGS) entry which is preliminary data.</text>
</comment>
<gene>
    <name evidence="2" type="ORF">ACFQEY_07360</name>
</gene>
<accession>A0ABD5UHA3</accession>
<proteinExistence type="predicted"/>